<protein>
    <recommendedName>
        <fullName evidence="1">HD-GYP domain-containing protein</fullName>
    </recommendedName>
</protein>
<proteinExistence type="predicted"/>
<dbReference type="PANTHER" id="PTHR43155">
    <property type="entry name" value="CYCLIC DI-GMP PHOSPHODIESTERASE PA4108-RELATED"/>
    <property type="match status" value="1"/>
</dbReference>
<feature type="domain" description="HD-GYP" evidence="1">
    <location>
        <begin position="202"/>
        <end position="410"/>
    </location>
</feature>
<dbReference type="InterPro" id="IPR006674">
    <property type="entry name" value="HD_domain"/>
</dbReference>
<dbReference type="AlphaFoldDB" id="A0A382I4J7"/>
<sequence>MTGSRYAENLDKLLTIGTALSSERNLDKLLEMILDLARELTIADAGTLYLVDDADKALEFKIAHNESLGTRVGGTSGIEPNVPPVPLQKDGEPNLSNVSAYAANTNELVNIQDVYAEDESTGFDFVGPRNYDKFFGYHTKSMLSVPMKDHEDEIIGVLQLINAKDEESGELIPFRDEYVALSKSLASQAAVALTNAKLIKDLKALFDSFIKSTAGAIERKSPYTGGHIRRVAMLTMMIAKKVNEMTEGPYADVNFSEDELDELRIAAWMHDLGKITTPVHVVDKATKLEAIFDRIELIRTRFDVIFRERENEALQEKVVLLSNGGVHTANLQAIEEALQKDLSQISDDLDFLVLVNQGGEFMEAEKIDRLHNIAQQTFILNGKAHPYLTENEVYNLGIKKGTLNNEDRKKIEEHALVSIEMLRELPFPRKLAKVSEY</sequence>
<dbReference type="Pfam" id="PF01590">
    <property type="entry name" value="GAF"/>
    <property type="match status" value="1"/>
</dbReference>
<name>A0A382I4J7_9ZZZZ</name>
<organism evidence="2">
    <name type="scientific">marine metagenome</name>
    <dbReference type="NCBI Taxonomy" id="408172"/>
    <lineage>
        <taxon>unclassified sequences</taxon>
        <taxon>metagenomes</taxon>
        <taxon>ecological metagenomes</taxon>
    </lineage>
</organism>
<dbReference type="InterPro" id="IPR029016">
    <property type="entry name" value="GAF-like_dom_sf"/>
</dbReference>
<evidence type="ECO:0000313" key="2">
    <source>
        <dbReference type="EMBL" id="SVB94242.1"/>
    </source>
</evidence>
<feature type="non-terminal residue" evidence="2">
    <location>
        <position position="437"/>
    </location>
</feature>
<dbReference type="EMBL" id="UINC01065016">
    <property type="protein sequence ID" value="SVB94242.1"/>
    <property type="molecule type" value="Genomic_DNA"/>
</dbReference>
<dbReference type="SMART" id="SM00471">
    <property type="entry name" value="HDc"/>
    <property type="match status" value="1"/>
</dbReference>
<dbReference type="Gene3D" id="1.10.3210.10">
    <property type="entry name" value="Hypothetical protein af1432"/>
    <property type="match status" value="1"/>
</dbReference>
<dbReference type="InterPro" id="IPR003018">
    <property type="entry name" value="GAF"/>
</dbReference>
<gene>
    <name evidence="2" type="ORF">METZ01_LOCUS247096</name>
</gene>
<dbReference type="InterPro" id="IPR003607">
    <property type="entry name" value="HD/PDEase_dom"/>
</dbReference>
<reference evidence="2" key="1">
    <citation type="submission" date="2018-05" db="EMBL/GenBank/DDBJ databases">
        <authorList>
            <person name="Lanie J.A."/>
            <person name="Ng W.-L."/>
            <person name="Kazmierczak K.M."/>
            <person name="Andrzejewski T.M."/>
            <person name="Davidsen T.M."/>
            <person name="Wayne K.J."/>
            <person name="Tettelin H."/>
            <person name="Glass J.I."/>
            <person name="Rusch D."/>
            <person name="Podicherti R."/>
            <person name="Tsui H.-C.T."/>
            <person name="Winkler M.E."/>
        </authorList>
    </citation>
    <scope>NUCLEOTIDE SEQUENCE</scope>
</reference>
<dbReference type="Gene3D" id="3.30.450.40">
    <property type="match status" value="1"/>
</dbReference>
<dbReference type="PANTHER" id="PTHR43155:SF2">
    <property type="entry name" value="CYCLIC DI-GMP PHOSPHODIESTERASE PA4108"/>
    <property type="match status" value="1"/>
</dbReference>
<dbReference type="SUPFAM" id="SSF55781">
    <property type="entry name" value="GAF domain-like"/>
    <property type="match status" value="1"/>
</dbReference>
<dbReference type="InterPro" id="IPR037522">
    <property type="entry name" value="HD_GYP_dom"/>
</dbReference>
<accession>A0A382I4J7</accession>
<evidence type="ECO:0000259" key="1">
    <source>
        <dbReference type="PROSITE" id="PS51832"/>
    </source>
</evidence>
<dbReference type="SMART" id="SM00065">
    <property type="entry name" value="GAF"/>
    <property type="match status" value="1"/>
</dbReference>
<dbReference type="SUPFAM" id="SSF109604">
    <property type="entry name" value="HD-domain/PDEase-like"/>
    <property type="match status" value="1"/>
</dbReference>
<dbReference type="PROSITE" id="PS51832">
    <property type="entry name" value="HD_GYP"/>
    <property type="match status" value="1"/>
</dbReference>
<dbReference type="CDD" id="cd00077">
    <property type="entry name" value="HDc"/>
    <property type="match status" value="1"/>
</dbReference>
<dbReference type="Pfam" id="PF01966">
    <property type="entry name" value="HD"/>
    <property type="match status" value="1"/>
</dbReference>